<accession>A0A699TUA8</accession>
<dbReference type="PANTHER" id="PTHR11439">
    <property type="entry name" value="GAG-POL-RELATED RETROTRANSPOSON"/>
    <property type="match status" value="1"/>
</dbReference>
<proteinExistence type="predicted"/>
<evidence type="ECO:0000313" key="2">
    <source>
        <dbReference type="EMBL" id="GFD14445.1"/>
    </source>
</evidence>
<dbReference type="AlphaFoldDB" id="A0A699TUA8"/>
<organism evidence="2">
    <name type="scientific">Tanacetum cinerariifolium</name>
    <name type="common">Dalmatian daisy</name>
    <name type="synonym">Chrysanthemum cinerariifolium</name>
    <dbReference type="NCBI Taxonomy" id="118510"/>
    <lineage>
        <taxon>Eukaryota</taxon>
        <taxon>Viridiplantae</taxon>
        <taxon>Streptophyta</taxon>
        <taxon>Embryophyta</taxon>
        <taxon>Tracheophyta</taxon>
        <taxon>Spermatophyta</taxon>
        <taxon>Magnoliopsida</taxon>
        <taxon>eudicotyledons</taxon>
        <taxon>Gunneridae</taxon>
        <taxon>Pentapetalae</taxon>
        <taxon>asterids</taxon>
        <taxon>campanulids</taxon>
        <taxon>Asterales</taxon>
        <taxon>Asteraceae</taxon>
        <taxon>Asteroideae</taxon>
        <taxon>Anthemideae</taxon>
        <taxon>Anthemidinae</taxon>
        <taxon>Tanacetum</taxon>
    </lineage>
</organism>
<feature type="region of interest" description="Disordered" evidence="1">
    <location>
        <begin position="1"/>
        <end position="22"/>
    </location>
</feature>
<protein>
    <submittedName>
        <fullName evidence="2">Uncharacterized mitochondrial protein AtMg00810-like</fullName>
    </submittedName>
</protein>
<gene>
    <name evidence="2" type="ORF">Tci_886414</name>
</gene>
<dbReference type="PANTHER" id="PTHR11439:SF509">
    <property type="entry name" value="RNA-DIRECTED DNA POLYMERASE"/>
    <property type="match status" value="1"/>
</dbReference>
<evidence type="ECO:0000256" key="1">
    <source>
        <dbReference type="SAM" id="MobiDB-lite"/>
    </source>
</evidence>
<sequence>MESSDPVDSPMVEKSKLDEDPLEKAVDPTHYLGMVGTLMYVTASRPDLTFVVCICPVSGKAYRKALAIKRIFKYLRGTINRRLWYPKDSSIALTAYADADHAGYQDTRRSIS</sequence>
<feature type="compositionally biased region" description="Basic and acidic residues" evidence="1">
    <location>
        <begin position="11"/>
        <end position="22"/>
    </location>
</feature>
<dbReference type="EMBL" id="BKCJ011279481">
    <property type="protein sequence ID" value="GFD14445.1"/>
    <property type="molecule type" value="Genomic_DNA"/>
</dbReference>
<name>A0A699TUA8_TANCI</name>
<reference evidence="2" key="1">
    <citation type="journal article" date="2019" name="Sci. Rep.">
        <title>Draft genome of Tanacetum cinerariifolium, the natural source of mosquito coil.</title>
        <authorList>
            <person name="Yamashiro T."/>
            <person name="Shiraishi A."/>
            <person name="Satake H."/>
            <person name="Nakayama K."/>
        </authorList>
    </citation>
    <scope>NUCLEOTIDE SEQUENCE</scope>
</reference>
<comment type="caution">
    <text evidence="2">The sequence shown here is derived from an EMBL/GenBank/DDBJ whole genome shotgun (WGS) entry which is preliminary data.</text>
</comment>